<keyword evidence="9" id="KW-0472">Membrane</keyword>
<evidence type="ECO:0000313" key="13">
    <source>
        <dbReference type="Proteomes" id="UP000243900"/>
    </source>
</evidence>
<keyword evidence="8" id="KW-1133">Transmembrane helix</keyword>
<evidence type="ECO:0000313" key="12">
    <source>
        <dbReference type="EMBL" id="PQA32665.1"/>
    </source>
</evidence>
<dbReference type="AlphaFoldDB" id="A0A2P6AQS9"/>
<dbReference type="NCBIfam" id="TIGR01352">
    <property type="entry name" value="tonB_Cterm"/>
    <property type="match status" value="1"/>
</dbReference>
<comment type="similarity">
    <text evidence="2">Belongs to the TonB family.</text>
</comment>
<feature type="compositionally biased region" description="Basic and acidic residues" evidence="10">
    <location>
        <begin position="1"/>
        <end position="18"/>
    </location>
</feature>
<keyword evidence="4" id="KW-1003">Cell membrane</keyword>
<comment type="caution">
    <text evidence="12">The sequence shown here is derived from an EMBL/GenBank/DDBJ whole genome shotgun (WGS) entry which is preliminary data.</text>
</comment>
<dbReference type="EMBL" id="PTQZ01000260">
    <property type="protein sequence ID" value="PQA32665.1"/>
    <property type="molecule type" value="Genomic_DNA"/>
</dbReference>
<dbReference type="Gene3D" id="3.30.1150.10">
    <property type="match status" value="1"/>
</dbReference>
<dbReference type="InterPro" id="IPR051045">
    <property type="entry name" value="TonB-dependent_transducer"/>
</dbReference>
<dbReference type="PANTHER" id="PTHR33446">
    <property type="entry name" value="PROTEIN TONB-RELATED"/>
    <property type="match status" value="1"/>
</dbReference>
<keyword evidence="13" id="KW-1185">Reference proteome</keyword>
<sequence length="126" mass="14008">MPEKRPDPEPDPKPDPVKPDPAPAPEPAPPPPVVPPRFDADYLNNPAPRYPPISRRLNEAGKVLLKVQVGPDGRARQVVLHRTSGYSRLDDAAREAVAEWRFVPAKRGNEALTEWVIVPISFNLTR</sequence>
<feature type="region of interest" description="Disordered" evidence="10">
    <location>
        <begin position="1"/>
        <end position="50"/>
    </location>
</feature>
<evidence type="ECO:0000256" key="10">
    <source>
        <dbReference type="SAM" id="MobiDB-lite"/>
    </source>
</evidence>
<dbReference type="GO" id="GO:0098797">
    <property type="term" value="C:plasma membrane protein complex"/>
    <property type="evidence" value="ECO:0007669"/>
    <property type="project" value="TreeGrafter"/>
</dbReference>
<keyword evidence="5" id="KW-0997">Cell inner membrane</keyword>
<evidence type="ECO:0000259" key="11">
    <source>
        <dbReference type="PROSITE" id="PS52015"/>
    </source>
</evidence>
<evidence type="ECO:0000256" key="4">
    <source>
        <dbReference type="ARBA" id="ARBA00022475"/>
    </source>
</evidence>
<keyword evidence="6" id="KW-0812">Transmembrane</keyword>
<evidence type="ECO:0000256" key="2">
    <source>
        <dbReference type="ARBA" id="ARBA00006555"/>
    </source>
</evidence>
<keyword evidence="3" id="KW-0813">Transport</keyword>
<dbReference type="GO" id="GO:0055085">
    <property type="term" value="P:transmembrane transport"/>
    <property type="evidence" value="ECO:0007669"/>
    <property type="project" value="InterPro"/>
</dbReference>
<dbReference type="PROSITE" id="PS52015">
    <property type="entry name" value="TONB_CTD"/>
    <property type="match status" value="1"/>
</dbReference>
<dbReference type="GO" id="GO:0031992">
    <property type="term" value="F:energy transducer activity"/>
    <property type="evidence" value="ECO:0007669"/>
    <property type="project" value="TreeGrafter"/>
</dbReference>
<dbReference type="InterPro" id="IPR037682">
    <property type="entry name" value="TonB_C"/>
</dbReference>
<feature type="compositionally biased region" description="Pro residues" evidence="10">
    <location>
        <begin position="19"/>
        <end position="35"/>
    </location>
</feature>
<gene>
    <name evidence="12" type="ORF">C5O18_08800</name>
</gene>
<feature type="domain" description="TonB C-terminal" evidence="11">
    <location>
        <begin position="35"/>
        <end position="126"/>
    </location>
</feature>
<dbReference type="SUPFAM" id="SSF74653">
    <property type="entry name" value="TolA/TonB C-terminal domain"/>
    <property type="match status" value="1"/>
</dbReference>
<dbReference type="PANTHER" id="PTHR33446:SF2">
    <property type="entry name" value="PROTEIN TONB"/>
    <property type="match status" value="1"/>
</dbReference>
<name>A0A2P6AQS9_9GAMM</name>
<evidence type="ECO:0000256" key="9">
    <source>
        <dbReference type="ARBA" id="ARBA00023136"/>
    </source>
</evidence>
<organism evidence="12 13">
    <name type="scientific">Amnimonas aquatica</name>
    <dbReference type="NCBI Taxonomy" id="2094561"/>
    <lineage>
        <taxon>Bacteria</taxon>
        <taxon>Pseudomonadati</taxon>
        <taxon>Pseudomonadota</taxon>
        <taxon>Gammaproteobacteria</taxon>
        <taxon>Moraxellales</taxon>
        <taxon>Moraxellaceae</taxon>
        <taxon>Amnimonas</taxon>
    </lineage>
</organism>
<evidence type="ECO:0000256" key="8">
    <source>
        <dbReference type="ARBA" id="ARBA00022989"/>
    </source>
</evidence>
<dbReference type="Proteomes" id="UP000243900">
    <property type="component" value="Unassembled WGS sequence"/>
</dbReference>
<evidence type="ECO:0000256" key="6">
    <source>
        <dbReference type="ARBA" id="ARBA00022692"/>
    </source>
</evidence>
<evidence type="ECO:0000256" key="5">
    <source>
        <dbReference type="ARBA" id="ARBA00022519"/>
    </source>
</evidence>
<accession>A0A2P6AQS9</accession>
<proteinExistence type="inferred from homology"/>
<protein>
    <recommendedName>
        <fullName evidence="11">TonB C-terminal domain-containing protein</fullName>
    </recommendedName>
</protein>
<keyword evidence="7" id="KW-0653">Protein transport</keyword>
<dbReference type="InterPro" id="IPR006260">
    <property type="entry name" value="TonB/TolA_C"/>
</dbReference>
<evidence type="ECO:0000256" key="1">
    <source>
        <dbReference type="ARBA" id="ARBA00004383"/>
    </source>
</evidence>
<evidence type="ECO:0000256" key="7">
    <source>
        <dbReference type="ARBA" id="ARBA00022927"/>
    </source>
</evidence>
<comment type="subcellular location">
    <subcellularLocation>
        <location evidence="1">Cell inner membrane</location>
        <topology evidence="1">Single-pass membrane protein</topology>
        <orientation evidence="1">Periplasmic side</orientation>
    </subcellularLocation>
</comment>
<dbReference type="Pfam" id="PF03544">
    <property type="entry name" value="TonB_C"/>
    <property type="match status" value="1"/>
</dbReference>
<dbReference type="GO" id="GO:0015031">
    <property type="term" value="P:protein transport"/>
    <property type="evidence" value="ECO:0007669"/>
    <property type="project" value="UniProtKB-KW"/>
</dbReference>
<reference evidence="13" key="1">
    <citation type="submission" date="2018-02" db="EMBL/GenBank/DDBJ databases">
        <title>Genome sequencing of Solimonas sp. HR-BB.</title>
        <authorList>
            <person name="Lee Y."/>
            <person name="Jeon C.O."/>
        </authorList>
    </citation>
    <scope>NUCLEOTIDE SEQUENCE [LARGE SCALE GENOMIC DNA]</scope>
    <source>
        <strain evidence="13">HR-E</strain>
    </source>
</reference>
<evidence type="ECO:0000256" key="3">
    <source>
        <dbReference type="ARBA" id="ARBA00022448"/>
    </source>
</evidence>